<sequence length="294" mass="32963">MSLPPLHSFKVFECVARLGNISAAADELHVTAGAVSQQLKALQASLGMDLLVKQGRQLVLTDSGKVLQKHVASAIKEIGAGVSALRNATVSPDQVQPLTLSIPGSYGLGWLARRLFTFMDEHRHIKLNVINERSYGQVDWRRADVAVMYGTPPGTGYWWRLLHGIRMTPVCSPQLLRGDRGLRHLDDLSHHRLLHEDDGSQWRRWLTEARCHERDYNDVHFEDFGLVLEAAREGFGVALSDEVVSAKDLDEGRLVQPFTLSVPALHNYYSVCSESSRNRPEVYEFIEWLGSSAR</sequence>
<evidence type="ECO:0000256" key="2">
    <source>
        <dbReference type="ARBA" id="ARBA00023015"/>
    </source>
</evidence>
<dbReference type="InterPro" id="IPR000847">
    <property type="entry name" value="LysR_HTH_N"/>
</dbReference>
<proteinExistence type="inferred from homology"/>
<dbReference type="Gene3D" id="3.40.190.10">
    <property type="entry name" value="Periplasmic binding protein-like II"/>
    <property type="match status" value="2"/>
</dbReference>
<name>A0A1H2NPU3_PSEVA</name>
<comment type="caution">
    <text evidence="6">The sequence shown here is derived from an EMBL/GenBank/DDBJ whole genome shotgun (WGS) entry which is preliminary data.</text>
</comment>
<evidence type="ECO:0000256" key="4">
    <source>
        <dbReference type="ARBA" id="ARBA00023163"/>
    </source>
</evidence>
<evidence type="ECO:0000313" key="6">
    <source>
        <dbReference type="EMBL" id="TDB64301.1"/>
    </source>
</evidence>
<comment type="similarity">
    <text evidence="1">Belongs to the LysR transcriptional regulatory family.</text>
</comment>
<evidence type="ECO:0000256" key="3">
    <source>
        <dbReference type="ARBA" id="ARBA00023125"/>
    </source>
</evidence>
<dbReference type="Pfam" id="PF00126">
    <property type="entry name" value="HTH_1"/>
    <property type="match status" value="1"/>
</dbReference>
<dbReference type="PROSITE" id="PS50931">
    <property type="entry name" value="HTH_LYSR"/>
    <property type="match status" value="1"/>
</dbReference>
<keyword evidence="7" id="KW-1185">Reference proteome</keyword>
<dbReference type="SUPFAM" id="SSF46785">
    <property type="entry name" value="Winged helix' DNA-binding domain"/>
    <property type="match status" value="1"/>
</dbReference>
<accession>A0A1H2NPU3</accession>
<dbReference type="InterPro" id="IPR036388">
    <property type="entry name" value="WH-like_DNA-bd_sf"/>
</dbReference>
<keyword evidence="2" id="KW-0805">Transcription regulation</keyword>
<protein>
    <submittedName>
        <fullName evidence="6">LysR family transcriptional regulator</fullName>
    </submittedName>
</protein>
<feature type="domain" description="HTH lysR-type" evidence="5">
    <location>
        <begin position="4"/>
        <end position="61"/>
    </location>
</feature>
<keyword evidence="3" id="KW-0238">DNA-binding</keyword>
<reference evidence="7" key="1">
    <citation type="journal article" date="2019" name="bioRxiv">
        <title>Bacterially produced spermidine induces plant systemic susceptibility to pathogens.</title>
        <authorList>
            <person name="Melnyk R.A."/>
            <person name="Beskrovnaya P.A."/>
            <person name="Liu Z."/>
            <person name="Song Y."/>
            <person name="Haney C.H."/>
        </authorList>
    </citation>
    <scope>NUCLEOTIDE SEQUENCE [LARGE SCALE GENOMIC DNA]</scope>
    <source>
        <strain evidence="7">Dha-51</strain>
    </source>
</reference>
<dbReference type="EMBL" id="RRZK01000011">
    <property type="protein sequence ID" value="TDB64301.1"/>
    <property type="molecule type" value="Genomic_DNA"/>
</dbReference>
<evidence type="ECO:0000259" key="5">
    <source>
        <dbReference type="PROSITE" id="PS50931"/>
    </source>
</evidence>
<dbReference type="STRING" id="95300.SAMN05216558_2725"/>
<gene>
    <name evidence="6" type="ORF">EIY72_11795</name>
</gene>
<dbReference type="InterPro" id="IPR058163">
    <property type="entry name" value="LysR-type_TF_proteobact-type"/>
</dbReference>
<dbReference type="GO" id="GO:0043565">
    <property type="term" value="F:sequence-specific DNA binding"/>
    <property type="evidence" value="ECO:0007669"/>
    <property type="project" value="TreeGrafter"/>
</dbReference>
<dbReference type="RefSeq" id="WP_093222953.1">
    <property type="nucleotide sequence ID" value="NZ_LT629803.1"/>
</dbReference>
<dbReference type="GO" id="GO:0003700">
    <property type="term" value="F:DNA-binding transcription factor activity"/>
    <property type="evidence" value="ECO:0007669"/>
    <property type="project" value="InterPro"/>
</dbReference>
<organism evidence="6 7">
    <name type="scientific">Pseudomonas vancouverensis</name>
    <dbReference type="NCBI Taxonomy" id="95300"/>
    <lineage>
        <taxon>Bacteria</taxon>
        <taxon>Pseudomonadati</taxon>
        <taxon>Pseudomonadota</taxon>
        <taxon>Gammaproteobacteria</taxon>
        <taxon>Pseudomonadales</taxon>
        <taxon>Pseudomonadaceae</taxon>
        <taxon>Pseudomonas</taxon>
    </lineage>
</organism>
<dbReference type="CDD" id="cd08432">
    <property type="entry name" value="PBP2_GcdR_TrpI_HvrB_AmpR_like"/>
    <property type="match status" value="1"/>
</dbReference>
<dbReference type="SUPFAM" id="SSF53850">
    <property type="entry name" value="Periplasmic binding protein-like II"/>
    <property type="match status" value="1"/>
</dbReference>
<dbReference type="InterPro" id="IPR036390">
    <property type="entry name" value="WH_DNA-bd_sf"/>
</dbReference>
<dbReference type="AlphaFoldDB" id="A0A1H2NPU3"/>
<dbReference type="Pfam" id="PF03466">
    <property type="entry name" value="LysR_substrate"/>
    <property type="match status" value="1"/>
</dbReference>
<dbReference type="PANTHER" id="PTHR30537:SF79">
    <property type="entry name" value="TRANSCRIPTIONAL REGULATOR-RELATED"/>
    <property type="match status" value="1"/>
</dbReference>
<keyword evidence="4" id="KW-0804">Transcription</keyword>
<dbReference type="InterPro" id="IPR005119">
    <property type="entry name" value="LysR_subst-bd"/>
</dbReference>
<dbReference type="GO" id="GO:0006351">
    <property type="term" value="P:DNA-templated transcription"/>
    <property type="evidence" value="ECO:0007669"/>
    <property type="project" value="TreeGrafter"/>
</dbReference>
<evidence type="ECO:0000256" key="1">
    <source>
        <dbReference type="ARBA" id="ARBA00009437"/>
    </source>
</evidence>
<evidence type="ECO:0000313" key="7">
    <source>
        <dbReference type="Proteomes" id="UP000295254"/>
    </source>
</evidence>
<dbReference type="Proteomes" id="UP000295254">
    <property type="component" value="Unassembled WGS sequence"/>
</dbReference>
<dbReference type="Gene3D" id="1.10.10.10">
    <property type="entry name" value="Winged helix-like DNA-binding domain superfamily/Winged helix DNA-binding domain"/>
    <property type="match status" value="1"/>
</dbReference>
<dbReference type="PANTHER" id="PTHR30537">
    <property type="entry name" value="HTH-TYPE TRANSCRIPTIONAL REGULATOR"/>
    <property type="match status" value="1"/>
</dbReference>
<dbReference type="OrthoDB" id="5526340at2"/>